<dbReference type="AlphaFoldDB" id="A0A2U3LT22"/>
<evidence type="ECO:0000256" key="3">
    <source>
        <dbReference type="ARBA" id="ARBA00022516"/>
    </source>
</evidence>
<keyword evidence="3 10" id="KW-0444">Lipid biosynthesis</keyword>
<dbReference type="PANTHER" id="PTHR30100:SF1">
    <property type="entry name" value="PHOSPHATE ACYLTRANSFERASE"/>
    <property type="match status" value="1"/>
</dbReference>
<comment type="subcellular location">
    <subcellularLocation>
        <location evidence="10">Cytoplasm</location>
    </subcellularLocation>
    <text evidence="10">Associated with the membrane possibly through PlsY.</text>
</comment>
<dbReference type="InterPro" id="IPR003664">
    <property type="entry name" value="FA_synthesis"/>
</dbReference>
<evidence type="ECO:0000256" key="8">
    <source>
        <dbReference type="ARBA" id="ARBA00024069"/>
    </source>
</evidence>
<evidence type="ECO:0000256" key="5">
    <source>
        <dbReference type="ARBA" id="ARBA00023098"/>
    </source>
</evidence>
<evidence type="ECO:0000256" key="7">
    <source>
        <dbReference type="ARBA" id="ARBA00023264"/>
    </source>
</evidence>
<dbReference type="Proteomes" id="UP000238916">
    <property type="component" value="Unassembled WGS sequence"/>
</dbReference>
<dbReference type="GO" id="GO:0043811">
    <property type="term" value="F:phosphate:acyl-[acyl carrier protein] acyltransferase activity"/>
    <property type="evidence" value="ECO:0007669"/>
    <property type="project" value="UniProtKB-UniRule"/>
</dbReference>
<dbReference type="NCBIfam" id="TIGR00182">
    <property type="entry name" value="plsX"/>
    <property type="match status" value="1"/>
</dbReference>
<evidence type="ECO:0000256" key="6">
    <source>
        <dbReference type="ARBA" id="ARBA00023209"/>
    </source>
</evidence>
<keyword evidence="4 10" id="KW-0808">Transferase</keyword>
<dbReference type="GO" id="GO:0006633">
    <property type="term" value="P:fatty acid biosynthetic process"/>
    <property type="evidence" value="ECO:0007669"/>
    <property type="project" value="UniProtKB-UniRule"/>
</dbReference>
<dbReference type="EMBL" id="OMOF01000779">
    <property type="protein sequence ID" value="SPF54972.1"/>
    <property type="molecule type" value="Genomic_DNA"/>
</dbReference>
<comment type="function">
    <text evidence="10">Catalyzes the reversible formation of acyl-phosphate (acyl-PO(4)) from acyl-[acyl-carrier-protein] (acyl-ACP). This enzyme utilizes acyl-ACP as fatty acyl donor, but not acyl-CoA.</text>
</comment>
<dbReference type="GO" id="GO:0005737">
    <property type="term" value="C:cytoplasm"/>
    <property type="evidence" value="ECO:0007669"/>
    <property type="project" value="UniProtKB-SubCell"/>
</dbReference>
<evidence type="ECO:0000256" key="4">
    <source>
        <dbReference type="ARBA" id="ARBA00022679"/>
    </source>
</evidence>
<dbReference type="PIRSF" id="PIRSF002465">
    <property type="entry name" value="Phsphlp_syn_PlsX"/>
    <property type="match status" value="1"/>
</dbReference>
<reference evidence="12" key="1">
    <citation type="submission" date="2018-02" db="EMBL/GenBank/DDBJ databases">
        <authorList>
            <person name="Hausmann B."/>
        </authorList>
    </citation>
    <scope>NUCLEOTIDE SEQUENCE [LARGE SCALE GENOMIC DNA]</scope>
    <source>
        <strain evidence="12">Peat soil MAG SbF1</strain>
    </source>
</reference>
<proteinExistence type="inferred from homology"/>
<comment type="pathway">
    <text evidence="10">Lipid metabolism; phospholipid metabolism.</text>
</comment>
<comment type="subunit">
    <text evidence="9 10">Homodimer. Probably interacts with PlsY.</text>
</comment>
<comment type="similarity">
    <text evidence="10">Belongs to the PlsX family.</text>
</comment>
<evidence type="ECO:0000256" key="9">
    <source>
        <dbReference type="ARBA" id="ARBA00046608"/>
    </source>
</evidence>
<evidence type="ECO:0000256" key="2">
    <source>
        <dbReference type="ARBA" id="ARBA00022490"/>
    </source>
</evidence>
<keyword evidence="2 10" id="KW-0963">Cytoplasm</keyword>
<dbReference type="PANTHER" id="PTHR30100">
    <property type="entry name" value="FATTY ACID/PHOSPHOLIPID SYNTHESIS PROTEIN PLSX"/>
    <property type="match status" value="1"/>
</dbReference>
<dbReference type="OrthoDB" id="9806408at2"/>
<dbReference type="Gene3D" id="3.40.718.10">
    <property type="entry name" value="Isopropylmalate Dehydrogenase"/>
    <property type="match status" value="1"/>
</dbReference>
<protein>
    <recommendedName>
        <fullName evidence="8 10">Phosphate acyltransferase</fullName>
        <ecNumber evidence="8 10">2.3.1.274</ecNumber>
    </recommendedName>
    <alternativeName>
        <fullName evidence="10">Acyl-ACP phosphotransacylase</fullName>
    </alternativeName>
    <alternativeName>
        <fullName evidence="10">Acyl-[acyl-carrier-protein]--phosphate acyltransferase</fullName>
    </alternativeName>
    <alternativeName>
        <fullName evidence="10">Phosphate-acyl-ACP acyltransferase</fullName>
    </alternativeName>
</protein>
<sequence length="327" mass="35047">MRIAVDAMGGDYAPEEIIKGTLMAAEKNPDVDLILVGQKERMLPFLTGKRPENISLIEATEVIEMDEHPANAVRKKKDATIVVATRLVKEGEADAIVSAGSTGAQMAAALLGLGRIKGIERPAIATVLPTVEGGKLILDVGANLDATPEQLCQYALMGSIYAERILGIPNPRVGLLNVGSEEGKGNELTQKTFLLLKEAAINFIGNIEGRDIPYGRADVVVCEGFVGNVLLKWGEGLAGVFVQVIKEKITSNMIRKLGALAVKPGLKEFAQMMDYAEYGGAPLLGVNGISIICHGSSKAKAIFNAIRVARECVQTRFIEQIREELPK</sequence>
<evidence type="ECO:0000256" key="10">
    <source>
        <dbReference type="HAMAP-Rule" id="MF_00019"/>
    </source>
</evidence>
<gene>
    <name evidence="10 11" type="primary">plsX</name>
    <name evidence="11" type="ORF">SBF1_800070</name>
</gene>
<evidence type="ECO:0000313" key="11">
    <source>
        <dbReference type="EMBL" id="SPF54972.1"/>
    </source>
</evidence>
<organism evidence="11 12">
    <name type="scientific">Candidatus Desulfosporosinus infrequens</name>
    <dbReference type="NCBI Taxonomy" id="2043169"/>
    <lineage>
        <taxon>Bacteria</taxon>
        <taxon>Bacillati</taxon>
        <taxon>Bacillota</taxon>
        <taxon>Clostridia</taxon>
        <taxon>Eubacteriales</taxon>
        <taxon>Desulfitobacteriaceae</taxon>
        <taxon>Desulfosporosinus</taxon>
    </lineage>
</organism>
<dbReference type="UniPathway" id="UPA00085"/>
<comment type="catalytic activity">
    <reaction evidence="1 10">
        <text>a fatty acyl-[ACP] + phosphate = an acyl phosphate + holo-[ACP]</text>
        <dbReference type="Rhea" id="RHEA:42292"/>
        <dbReference type="Rhea" id="RHEA-COMP:9685"/>
        <dbReference type="Rhea" id="RHEA-COMP:14125"/>
        <dbReference type="ChEBI" id="CHEBI:43474"/>
        <dbReference type="ChEBI" id="CHEBI:59918"/>
        <dbReference type="ChEBI" id="CHEBI:64479"/>
        <dbReference type="ChEBI" id="CHEBI:138651"/>
        <dbReference type="EC" id="2.3.1.274"/>
    </reaction>
</comment>
<dbReference type="GO" id="GO:0008654">
    <property type="term" value="P:phospholipid biosynthetic process"/>
    <property type="evidence" value="ECO:0007669"/>
    <property type="project" value="UniProtKB-KW"/>
</dbReference>
<name>A0A2U3LT22_9FIRM</name>
<dbReference type="Pfam" id="PF02504">
    <property type="entry name" value="FA_synthesis"/>
    <property type="match status" value="1"/>
</dbReference>
<dbReference type="EC" id="2.3.1.274" evidence="8 10"/>
<accession>A0A2U3LT22</accession>
<keyword evidence="5 10" id="KW-0443">Lipid metabolism</keyword>
<dbReference type="InterPro" id="IPR012281">
    <property type="entry name" value="Phospholipid_synth_PlsX-like"/>
</dbReference>
<evidence type="ECO:0000256" key="1">
    <source>
        <dbReference type="ARBA" id="ARBA00001232"/>
    </source>
</evidence>
<keyword evidence="7 10" id="KW-1208">Phospholipid metabolism</keyword>
<evidence type="ECO:0000313" key="12">
    <source>
        <dbReference type="Proteomes" id="UP000238916"/>
    </source>
</evidence>
<keyword evidence="11" id="KW-0012">Acyltransferase</keyword>
<keyword evidence="6 10" id="KW-0594">Phospholipid biosynthesis</keyword>
<dbReference type="HAMAP" id="MF_00019">
    <property type="entry name" value="PlsX"/>
    <property type="match status" value="1"/>
</dbReference>
<dbReference type="SUPFAM" id="SSF53659">
    <property type="entry name" value="Isocitrate/Isopropylmalate dehydrogenase-like"/>
    <property type="match status" value="1"/>
</dbReference>